<keyword evidence="9" id="KW-1185">Reference proteome</keyword>
<gene>
    <name evidence="8" type="ORF">BLA29_009946</name>
</gene>
<dbReference type="PANTHER" id="PTHR12372">
    <property type="entry name" value="PECANEX"/>
    <property type="match status" value="1"/>
</dbReference>
<evidence type="ECO:0000256" key="3">
    <source>
        <dbReference type="ARBA" id="ARBA00022692"/>
    </source>
</evidence>
<dbReference type="InterPro" id="IPR007735">
    <property type="entry name" value="Pecanex_C"/>
</dbReference>
<comment type="similarity">
    <text evidence="2 6">Belongs to the pecanex family.</text>
</comment>
<keyword evidence="3" id="KW-0812">Transmembrane</keyword>
<evidence type="ECO:0000313" key="8">
    <source>
        <dbReference type="EMBL" id="OTF80173.1"/>
    </source>
</evidence>
<sequence>MAKDSMMIMEENRDLNQICLKTIRYATKLAFDQMIFTEETMNDEEIIEQLKEFDQNWYFGSIDSPGWRDSVLAEKLQLFSISKDVVK</sequence>
<evidence type="ECO:0000256" key="1">
    <source>
        <dbReference type="ARBA" id="ARBA00004141"/>
    </source>
</evidence>
<dbReference type="InterPro" id="IPR039797">
    <property type="entry name" value="Pecanex"/>
</dbReference>
<keyword evidence="5" id="KW-0472">Membrane</keyword>
<comment type="caution">
    <text evidence="8">The sequence shown here is derived from an EMBL/GenBank/DDBJ whole genome shotgun (WGS) entry which is preliminary data.</text>
</comment>
<dbReference type="GO" id="GO:0016020">
    <property type="term" value="C:membrane"/>
    <property type="evidence" value="ECO:0007669"/>
    <property type="project" value="UniProtKB-SubCell"/>
</dbReference>
<proteinExistence type="inferred from homology"/>
<dbReference type="PANTHER" id="PTHR12372:SF6">
    <property type="entry name" value="PECANEX-LIKE PROTEIN 4"/>
    <property type="match status" value="1"/>
</dbReference>
<dbReference type="EMBL" id="MUJZ01019626">
    <property type="protein sequence ID" value="OTF80173.1"/>
    <property type="molecule type" value="Genomic_DNA"/>
</dbReference>
<evidence type="ECO:0000256" key="2">
    <source>
        <dbReference type="ARBA" id="ARBA00010170"/>
    </source>
</evidence>
<evidence type="ECO:0000256" key="4">
    <source>
        <dbReference type="ARBA" id="ARBA00022989"/>
    </source>
</evidence>
<dbReference type="AlphaFoldDB" id="A0A1Y3BK31"/>
<protein>
    <recommendedName>
        <fullName evidence="6">Pecanex-like protein</fullName>
    </recommendedName>
</protein>
<evidence type="ECO:0000313" key="9">
    <source>
        <dbReference type="Proteomes" id="UP000194236"/>
    </source>
</evidence>
<evidence type="ECO:0000259" key="7">
    <source>
        <dbReference type="Pfam" id="PF05041"/>
    </source>
</evidence>
<accession>A0A1Y3BK31</accession>
<dbReference type="Proteomes" id="UP000194236">
    <property type="component" value="Unassembled WGS sequence"/>
</dbReference>
<name>A0A1Y3BK31_EURMA</name>
<feature type="domain" description="Pecanex C-terminal" evidence="7">
    <location>
        <begin position="14"/>
        <end position="82"/>
    </location>
</feature>
<reference evidence="8 9" key="1">
    <citation type="submission" date="2017-03" db="EMBL/GenBank/DDBJ databases">
        <title>Genome Survey of Euroglyphus maynei.</title>
        <authorList>
            <person name="Arlian L.G."/>
            <person name="Morgan M.S."/>
            <person name="Rider S.D."/>
        </authorList>
    </citation>
    <scope>NUCLEOTIDE SEQUENCE [LARGE SCALE GENOMIC DNA]</scope>
    <source>
        <strain evidence="8">Arlian Lab</strain>
        <tissue evidence="8">Whole body</tissue>
    </source>
</reference>
<feature type="non-terminal residue" evidence="8">
    <location>
        <position position="87"/>
    </location>
</feature>
<evidence type="ECO:0000256" key="5">
    <source>
        <dbReference type="ARBA" id="ARBA00023136"/>
    </source>
</evidence>
<evidence type="ECO:0000256" key="6">
    <source>
        <dbReference type="RuleBase" id="RU367089"/>
    </source>
</evidence>
<organism evidence="8 9">
    <name type="scientific">Euroglyphus maynei</name>
    <name type="common">Mayne's house dust mite</name>
    <dbReference type="NCBI Taxonomy" id="6958"/>
    <lineage>
        <taxon>Eukaryota</taxon>
        <taxon>Metazoa</taxon>
        <taxon>Ecdysozoa</taxon>
        <taxon>Arthropoda</taxon>
        <taxon>Chelicerata</taxon>
        <taxon>Arachnida</taxon>
        <taxon>Acari</taxon>
        <taxon>Acariformes</taxon>
        <taxon>Sarcoptiformes</taxon>
        <taxon>Astigmata</taxon>
        <taxon>Psoroptidia</taxon>
        <taxon>Analgoidea</taxon>
        <taxon>Pyroglyphidae</taxon>
        <taxon>Pyroglyphinae</taxon>
        <taxon>Euroglyphus</taxon>
    </lineage>
</organism>
<comment type="subcellular location">
    <subcellularLocation>
        <location evidence="1 6">Membrane</location>
        <topology evidence="1 6">Multi-pass membrane protein</topology>
    </subcellularLocation>
</comment>
<dbReference type="Pfam" id="PF05041">
    <property type="entry name" value="Pecanex_C"/>
    <property type="match status" value="1"/>
</dbReference>
<keyword evidence="4" id="KW-1133">Transmembrane helix</keyword>